<keyword evidence="3" id="KW-1185">Reference proteome</keyword>
<evidence type="ECO:0000256" key="1">
    <source>
        <dbReference type="SAM" id="MobiDB-lite"/>
    </source>
</evidence>
<dbReference type="EMBL" id="OZ021742">
    <property type="protein sequence ID" value="CAK9328209.1"/>
    <property type="molecule type" value="Genomic_DNA"/>
</dbReference>
<evidence type="ECO:0000313" key="3">
    <source>
        <dbReference type="Proteomes" id="UP001642487"/>
    </source>
</evidence>
<feature type="region of interest" description="Disordered" evidence="1">
    <location>
        <begin position="91"/>
        <end position="110"/>
    </location>
</feature>
<sequence length="110" mass="12570">MGTTRSSNFVEPHTRTLSIPCHKCIILSLNVHFHGKLMSDCDRISDVEDLKSKEEDRLAVAVDKWQLSIMKLKHRGGWAILAMQYGCSNHPQKLSRGKTMSERSINYNLK</sequence>
<proteinExistence type="predicted"/>
<organism evidence="2 3">
    <name type="scientific">Citrullus colocynthis</name>
    <name type="common">colocynth</name>
    <dbReference type="NCBI Taxonomy" id="252529"/>
    <lineage>
        <taxon>Eukaryota</taxon>
        <taxon>Viridiplantae</taxon>
        <taxon>Streptophyta</taxon>
        <taxon>Embryophyta</taxon>
        <taxon>Tracheophyta</taxon>
        <taxon>Spermatophyta</taxon>
        <taxon>Magnoliopsida</taxon>
        <taxon>eudicotyledons</taxon>
        <taxon>Gunneridae</taxon>
        <taxon>Pentapetalae</taxon>
        <taxon>rosids</taxon>
        <taxon>fabids</taxon>
        <taxon>Cucurbitales</taxon>
        <taxon>Cucurbitaceae</taxon>
        <taxon>Benincaseae</taxon>
        <taxon>Citrullus</taxon>
    </lineage>
</organism>
<name>A0ABP0Z6T4_9ROSI</name>
<reference evidence="2 3" key="1">
    <citation type="submission" date="2024-03" db="EMBL/GenBank/DDBJ databases">
        <authorList>
            <person name="Gkanogiannis A."/>
            <person name="Becerra Lopez-Lavalle L."/>
        </authorList>
    </citation>
    <scope>NUCLEOTIDE SEQUENCE [LARGE SCALE GENOMIC DNA]</scope>
</reference>
<evidence type="ECO:0000313" key="2">
    <source>
        <dbReference type="EMBL" id="CAK9328209.1"/>
    </source>
</evidence>
<dbReference type="Proteomes" id="UP001642487">
    <property type="component" value="Chromosome 8"/>
</dbReference>
<gene>
    <name evidence="2" type="ORF">CITCOLO1_LOCUS20614</name>
</gene>
<protein>
    <submittedName>
        <fullName evidence="2">Uncharacterized protein</fullName>
    </submittedName>
</protein>
<accession>A0ABP0Z6T4</accession>